<keyword evidence="1" id="KW-0808">Transferase</keyword>
<dbReference type="RefSeq" id="WP_164913761.1">
    <property type="nucleotide sequence ID" value="NZ_LHQS01000004.1"/>
</dbReference>
<dbReference type="Gene3D" id="3.40.50.150">
    <property type="entry name" value="Vaccinia Virus protein VP39"/>
    <property type="match status" value="1"/>
</dbReference>
<dbReference type="PANTHER" id="PTHR43861">
    <property type="entry name" value="TRANS-ACONITATE 2-METHYLTRANSFERASE-RELATED"/>
    <property type="match status" value="1"/>
</dbReference>
<feature type="domain" description="Methyltransferase" evidence="2">
    <location>
        <begin position="52"/>
        <end position="145"/>
    </location>
</feature>
<accession>A0A498GZL6</accession>
<comment type="caution">
    <text evidence="3">The sequence shown here is derived from an EMBL/GenBank/DDBJ whole genome shotgun (WGS) entry which is preliminary data.</text>
</comment>
<dbReference type="AlphaFoldDB" id="A0A498GZL6"/>
<dbReference type="EMBL" id="LHQS01000004">
    <property type="protein sequence ID" value="RXE55086.1"/>
    <property type="molecule type" value="Genomic_DNA"/>
</dbReference>
<dbReference type="Pfam" id="PF13649">
    <property type="entry name" value="Methyltransf_25"/>
    <property type="match status" value="1"/>
</dbReference>
<dbReference type="SUPFAM" id="SSF53335">
    <property type="entry name" value="S-adenosyl-L-methionine-dependent methyltransferases"/>
    <property type="match status" value="1"/>
</dbReference>
<evidence type="ECO:0000313" key="3">
    <source>
        <dbReference type="EMBL" id="RXE55086.1"/>
    </source>
</evidence>
<dbReference type="CDD" id="cd02440">
    <property type="entry name" value="AdoMet_MTases"/>
    <property type="match status" value="1"/>
</dbReference>
<evidence type="ECO:0000313" key="4">
    <source>
        <dbReference type="Proteomes" id="UP000290932"/>
    </source>
</evidence>
<gene>
    <name evidence="3" type="ORF">ABH15_12695</name>
</gene>
<reference evidence="3 4" key="1">
    <citation type="journal article" date="2015" name="Int. J. Syst. Evol. Microbiol.">
        <title>Methanoculleus taiwanensis sp. nov., a methanogen isolated from deep marine sediment at the deformation front area near Taiwan.</title>
        <authorList>
            <person name="Weng C.Y."/>
            <person name="Chen S.C."/>
            <person name="Lai M.C."/>
            <person name="Wu S.Y."/>
            <person name="Lin S."/>
            <person name="Yang T.F."/>
            <person name="Chen P.C."/>
        </authorList>
    </citation>
    <scope>NUCLEOTIDE SEQUENCE [LARGE SCALE GENOMIC DNA]</scope>
    <source>
        <strain evidence="3 4">CYW4</strain>
    </source>
</reference>
<name>A0A498GZL6_9EURY</name>
<organism evidence="3 4">
    <name type="scientific">Methanoculleus taiwanensis</name>
    <dbReference type="NCBI Taxonomy" id="1550565"/>
    <lineage>
        <taxon>Archaea</taxon>
        <taxon>Methanobacteriati</taxon>
        <taxon>Methanobacteriota</taxon>
        <taxon>Stenosarchaea group</taxon>
        <taxon>Methanomicrobia</taxon>
        <taxon>Methanomicrobiales</taxon>
        <taxon>Methanomicrobiaceae</taxon>
        <taxon>Methanoculleus</taxon>
    </lineage>
</organism>
<sequence>MTEAKTEKEFWEHFWKNTALPCRINPSFSNDRVIAETLKRWIPAGDGERVALEVGCAPGKWMVYLAEDLGYVPAGCEYVESAVRTTEKNLELCCIPNARVYHGDFLTMDFEGRTFDLILSLGFIEHFSNPEDVIRRKLSLLNDGGYLAIGIPKFTGLNYHLARIVDETLDRKLLPAHNLAIMDRDYFCSLPRTLPLAPVFIDTIGGFEPALFDISRTPLWFKGVFHAFSAGLANPIVRCLNLGWCSGYIMAIYRKDGALP</sequence>
<dbReference type="Proteomes" id="UP000290932">
    <property type="component" value="Unassembled WGS sequence"/>
</dbReference>
<dbReference type="GO" id="GO:0016740">
    <property type="term" value="F:transferase activity"/>
    <property type="evidence" value="ECO:0007669"/>
    <property type="project" value="UniProtKB-KW"/>
</dbReference>
<evidence type="ECO:0000256" key="1">
    <source>
        <dbReference type="ARBA" id="ARBA00022679"/>
    </source>
</evidence>
<protein>
    <recommendedName>
        <fullName evidence="2">Methyltransferase domain-containing protein</fullName>
    </recommendedName>
</protein>
<dbReference type="PANTHER" id="PTHR43861:SF6">
    <property type="entry name" value="METHYLTRANSFERASE TYPE 11"/>
    <property type="match status" value="1"/>
</dbReference>
<dbReference type="OrthoDB" id="1018at2157"/>
<dbReference type="InterPro" id="IPR041698">
    <property type="entry name" value="Methyltransf_25"/>
</dbReference>
<proteinExistence type="predicted"/>
<dbReference type="InterPro" id="IPR029063">
    <property type="entry name" value="SAM-dependent_MTases_sf"/>
</dbReference>
<keyword evidence="4" id="KW-1185">Reference proteome</keyword>
<evidence type="ECO:0000259" key="2">
    <source>
        <dbReference type="Pfam" id="PF13649"/>
    </source>
</evidence>